<comment type="similarity">
    <text evidence="1">Belongs to the GerABKA family.</text>
</comment>
<reference evidence="5" key="1">
    <citation type="journal article" date="2019" name="Int. J. Syst. Evol. Microbiol.">
        <title>The Global Catalogue of Microorganisms (GCM) 10K type strain sequencing project: providing services to taxonomists for standard genome sequencing and annotation.</title>
        <authorList>
            <consortium name="The Broad Institute Genomics Platform"/>
            <consortium name="The Broad Institute Genome Sequencing Center for Infectious Disease"/>
            <person name="Wu L."/>
            <person name="Ma J."/>
        </authorList>
    </citation>
    <scope>NUCLEOTIDE SEQUENCE [LARGE SCALE GENOMIC DNA]</scope>
    <source>
        <strain evidence="5">PCU 280</strain>
    </source>
</reference>
<feature type="transmembrane region" description="Helical" evidence="3">
    <location>
        <begin position="300"/>
        <end position="322"/>
    </location>
</feature>
<dbReference type="Proteomes" id="UP001596233">
    <property type="component" value="Unassembled WGS sequence"/>
</dbReference>
<keyword evidence="3" id="KW-0812">Transmembrane</keyword>
<dbReference type="PANTHER" id="PTHR22550">
    <property type="entry name" value="SPORE GERMINATION PROTEIN"/>
    <property type="match status" value="1"/>
</dbReference>
<evidence type="ECO:0000256" key="3">
    <source>
        <dbReference type="SAM" id="Phobius"/>
    </source>
</evidence>
<keyword evidence="2 3" id="KW-0472">Membrane</keyword>
<dbReference type="InterPro" id="IPR050768">
    <property type="entry name" value="UPF0353/GerABKA_families"/>
</dbReference>
<accession>A0ABW1V5R5</accession>
<protein>
    <submittedName>
        <fullName evidence="4">Spore germination protein</fullName>
    </submittedName>
</protein>
<organism evidence="4 5">
    <name type="scientific">Paenibacillus septentrionalis</name>
    <dbReference type="NCBI Taxonomy" id="429342"/>
    <lineage>
        <taxon>Bacteria</taxon>
        <taxon>Bacillati</taxon>
        <taxon>Bacillota</taxon>
        <taxon>Bacilli</taxon>
        <taxon>Bacillales</taxon>
        <taxon>Paenibacillaceae</taxon>
        <taxon>Paenibacillus</taxon>
    </lineage>
</organism>
<dbReference type="PIRSF" id="PIRSF005690">
    <property type="entry name" value="GerBA"/>
    <property type="match status" value="1"/>
</dbReference>
<dbReference type="PANTHER" id="PTHR22550:SF5">
    <property type="entry name" value="LEUCINE ZIPPER PROTEIN 4"/>
    <property type="match status" value="1"/>
</dbReference>
<keyword evidence="3" id="KW-1133">Transmembrane helix</keyword>
<evidence type="ECO:0000313" key="4">
    <source>
        <dbReference type="EMBL" id="MFC6332705.1"/>
    </source>
</evidence>
<keyword evidence="5" id="KW-1185">Reference proteome</keyword>
<name>A0ABW1V5R5_9BACL</name>
<gene>
    <name evidence="4" type="ORF">ACFP56_08730</name>
</gene>
<sequence>MDRDSQIDMNELTSEQFQSIYSESADILIFKKYYSTSSPTSRFYSNKPVEMILIMSEVLIQKEELKETILPMLSRAFEQTGFASVRHLEQSPVINWIAVSTLEEPITIRKMSNLLFEGNLLCVIPSIQVIMAINSAQVPVRTPEESSSELSIRGPKDGLVEDLSTNIALIRKRIRNEQLVVETFMIGTLTDTKLALIYMKNIANSKLIDTIKGRIANINTEQVISVGQLEELIGDQTYWFPTVDYTSRPDFVSNNLLNGRFVLILDNNPQAIIAPGNFFSLLRSPEDVYFPLFASNVGHLFRLTALLISIFIPAFYIAITTFHPDQLPFTMLATISISRTGIPMEASIEMFLIMTFMELFREASVRMPSNMAQTITVVGGLIMGEAAIRAGLVSPIIVVVAAISIISGATLVNQSLTSSVVFLRLLAFLLGAILGIYGVIIAYALLLLFLSRLHSFGVPYLTPLSPFSLKNLLISLFQVPLGYREIRPSYLHTKKTKKDE</sequence>
<feature type="transmembrane region" description="Helical" evidence="3">
    <location>
        <begin position="425"/>
        <end position="450"/>
    </location>
</feature>
<proteinExistence type="inferred from homology"/>
<dbReference type="InterPro" id="IPR004995">
    <property type="entry name" value="Spore_Ger"/>
</dbReference>
<dbReference type="Pfam" id="PF03323">
    <property type="entry name" value="GerA"/>
    <property type="match status" value="1"/>
</dbReference>
<evidence type="ECO:0000313" key="5">
    <source>
        <dbReference type="Proteomes" id="UP001596233"/>
    </source>
</evidence>
<evidence type="ECO:0000256" key="2">
    <source>
        <dbReference type="ARBA" id="ARBA00023136"/>
    </source>
</evidence>
<evidence type="ECO:0000256" key="1">
    <source>
        <dbReference type="ARBA" id="ARBA00005278"/>
    </source>
</evidence>
<comment type="caution">
    <text evidence="4">The sequence shown here is derived from an EMBL/GenBank/DDBJ whole genome shotgun (WGS) entry which is preliminary data.</text>
</comment>
<feature type="transmembrane region" description="Helical" evidence="3">
    <location>
        <begin position="392"/>
        <end position="413"/>
    </location>
</feature>
<dbReference type="EMBL" id="JBHSTE010000003">
    <property type="protein sequence ID" value="MFC6332705.1"/>
    <property type="molecule type" value="Genomic_DNA"/>
</dbReference>
<dbReference type="RefSeq" id="WP_379233424.1">
    <property type="nucleotide sequence ID" value="NZ_JBHSTE010000003.1"/>
</dbReference>